<accession>A0A1Q2HXK3</accession>
<evidence type="ECO:0000313" key="1">
    <source>
        <dbReference type="EMBL" id="AQQ15578.1"/>
    </source>
</evidence>
<dbReference type="Gene3D" id="3.20.10.10">
    <property type="entry name" value="D-amino Acid Aminotransferase, subunit A, domain 2"/>
    <property type="match status" value="1"/>
</dbReference>
<dbReference type="InterPro" id="IPR036038">
    <property type="entry name" value="Aminotransferase-like"/>
</dbReference>
<organism evidence="1 2">
    <name type="scientific">Corynebacterium glaucum</name>
    <dbReference type="NCBI Taxonomy" id="187491"/>
    <lineage>
        <taxon>Bacteria</taxon>
        <taxon>Bacillati</taxon>
        <taxon>Actinomycetota</taxon>
        <taxon>Actinomycetes</taxon>
        <taxon>Mycobacteriales</taxon>
        <taxon>Corynebacteriaceae</taxon>
        <taxon>Corynebacterium</taxon>
    </lineage>
</organism>
<gene>
    <name evidence="1" type="ORF">CGLAU_08115</name>
</gene>
<dbReference type="InterPro" id="IPR001544">
    <property type="entry name" value="Aminotrans_IV"/>
</dbReference>
<name>A0A1Q2HXK3_9CORY</name>
<dbReference type="KEGG" id="cgv:CGLAU_08115"/>
<dbReference type="Proteomes" id="UP000217209">
    <property type="component" value="Chromosome"/>
</dbReference>
<proteinExistence type="predicted"/>
<evidence type="ECO:0000313" key="2">
    <source>
        <dbReference type="Proteomes" id="UP000217209"/>
    </source>
</evidence>
<dbReference type="RefSeq" id="WP_095660249.1">
    <property type="nucleotide sequence ID" value="NZ_CP019688.1"/>
</dbReference>
<dbReference type="InterPro" id="IPR043132">
    <property type="entry name" value="BCAT-like_C"/>
</dbReference>
<protein>
    <submittedName>
        <fullName evidence="1">Uncharacterized protein</fullName>
    </submittedName>
</protein>
<dbReference type="Pfam" id="PF01063">
    <property type="entry name" value="Aminotran_4"/>
    <property type="match status" value="1"/>
</dbReference>
<dbReference type="AlphaFoldDB" id="A0A1Q2HXK3"/>
<dbReference type="GO" id="GO:0003824">
    <property type="term" value="F:catalytic activity"/>
    <property type="evidence" value="ECO:0007669"/>
    <property type="project" value="InterPro"/>
</dbReference>
<dbReference type="EMBL" id="CP019688">
    <property type="protein sequence ID" value="AQQ15578.1"/>
    <property type="molecule type" value="Genomic_DNA"/>
</dbReference>
<keyword evidence="2" id="KW-1185">Reference proteome</keyword>
<dbReference type="OrthoDB" id="4570776at2"/>
<sequence>MRSYRWADGGLVACDSTQGTFTVADSWRHSRGRAHGLAEHIARFEATAGPLPRGFLDALLGVLDPSLELFPRIALSQGQLLVDVRVAPTARTHTTLTYVRAATDTADPRTQPLVKGPDFPALATYRERHQVAGTDDTVITDADGSLLETTTGALVAWVDDALVAPDGVWLPSITLAQVAERARALGLGVVKQKLSLELCASAPLWFLNSLHGVSPVSELRAGEQTVTPPAHPDAADWQAWWWEGFESVTTA</sequence>
<dbReference type="SUPFAM" id="SSF56752">
    <property type="entry name" value="D-aminoacid aminotransferase-like PLP-dependent enzymes"/>
    <property type="match status" value="1"/>
</dbReference>
<reference evidence="1 2" key="1">
    <citation type="submission" date="2016-12" db="EMBL/GenBank/DDBJ databases">
        <authorList>
            <person name="Song W.-J."/>
            <person name="Kurnit D.M."/>
        </authorList>
    </citation>
    <scope>NUCLEOTIDE SEQUENCE [LARGE SCALE GENOMIC DNA]</scope>
    <source>
        <strain evidence="1 2">DSM 30827</strain>
    </source>
</reference>